<feature type="region of interest" description="Disordered" evidence="5">
    <location>
        <begin position="151"/>
        <end position="190"/>
    </location>
</feature>
<evidence type="ECO:0000256" key="6">
    <source>
        <dbReference type="SAM" id="Phobius"/>
    </source>
</evidence>
<keyword evidence="2 6" id="KW-0812">Transmembrane</keyword>
<keyword evidence="8" id="KW-1185">Reference proteome</keyword>
<keyword evidence="3 6" id="KW-1133">Transmembrane helix</keyword>
<evidence type="ECO:0000256" key="5">
    <source>
        <dbReference type="SAM" id="MobiDB-lite"/>
    </source>
</evidence>
<evidence type="ECO:0008006" key="9">
    <source>
        <dbReference type="Google" id="ProtNLM"/>
    </source>
</evidence>
<evidence type="ECO:0000313" key="7">
    <source>
        <dbReference type="EMBL" id="ROW00715.1"/>
    </source>
</evidence>
<feature type="compositionally biased region" description="Pro residues" evidence="5">
    <location>
        <begin position="319"/>
        <end position="329"/>
    </location>
</feature>
<feature type="compositionally biased region" description="Low complexity" evidence="5">
    <location>
        <begin position="284"/>
        <end position="305"/>
    </location>
</feature>
<accession>A0A423WBN4</accession>
<proteinExistence type="predicted"/>
<comment type="subcellular location">
    <subcellularLocation>
        <location evidence="1">Membrane</location>
        <topology evidence="1">Single-pass membrane protein</topology>
    </subcellularLocation>
</comment>
<evidence type="ECO:0000313" key="8">
    <source>
        <dbReference type="Proteomes" id="UP000284375"/>
    </source>
</evidence>
<protein>
    <recommendedName>
        <fullName evidence="9">Mid2 domain-containing protein</fullName>
    </recommendedName>
</protein>
<keyword evidence="4 6" id="KW-0472">Membrane</keyword>
<sequence>MLGMGTSRRLHLAATVLGRPPRAASPFLSPSRLFLVATLLFLSFPFAVASDSSATFVYPTGGESFYSLDYVNVTYQSTFASPTLYTFCSINGVTHQAQAQDAEPNTGSVLVHLNVTTNVPCWFTLSPGQGAGKSATTGKWTVLARSRGQSTWSATAAATPTPSSSSVTMASVTSGKATDQASQPDHSHGISPGAKVGIAITVALGIVSLSAAAFWLWWRRRQRREVAKDMVNFVDGDIVNLMDGGRFEKRMEPPEAYYDPYLGASSQSTISPSTNAPSSTYYEQQQQQQQQQQQHQQQQQQEQQQYYAPAPGQHQTAPPIQPVAAPPQPAVTNDYSAWSGLARHPWSPPDYEDHPSSSGWSAHPEGDFYHAEPHQSHPSRRRDIVAAHPIEALPAILPEPKPQAELPAREEYHGYGDEQELPAPHQAPPSRNAPPNGLEIEEQKFLLADMITLRQQRTRPGGAGPAG</sequence>
<dbReference type="InterPro" id="IPR051694">
    <property type="entry name" value="Immunoregulatory_rcpt-like"/>
</dbReference>
<evidence type="ECO:0000256" key="3">
    <source>
        <dbReference type="ARBA" id="ARBA00022989"/>
    </source>
</evidence>
<name>A0A423WBN4_CYTCH</name>
<dbReference type="OrthoDB" id="5367645at2759"/>
<evidence type="ECO:0000256" key="1">
    <source>
        <dbReference type="ARBA" id="ARBA00004167"/>
    </source>
</evidence>
<feature type="compositionally biased region" description="Basic and acidic residues" evidence="5">
    <location>
        <begin position="364"/>
        <end position="380"/>
    </location>
</feature>
<gene>
    <name evidence="7" type="ORF">VSDG_03347</name>
</gene>
<reference evidence="7 8" key="1">
    <citation type="submission" date="2015-09" db="EMBL/GenBank/DDBJ databases">
        <title>Host preference determinants of Valsa canker pathogens revealed by comparative genomics.</title>
        <authorList>
            <person name="Yin Z."/>
            <person name="Huang L."/>
        </authorList>
    </citation>
    <scope>NUCLEOTIDE SEQUENCE [LARGE SCALE GENOMIC DNA]</scope>
    <source>
        <strain evidence="7 8">YSFL</strain>
    </source>
</reference>
<dbReference type="PANTHER" id="PTHR15549:SF33">
    <property type="entry name" value="MEMBRANE PROTEIN WSC4, PUTATIVE (AFU_ORTHOLOGUE AFUA_5G09020)-RELATED"/>
    <property type="match status" value="1"/>
</dbReference>
<feature type="transmembrane region" description="Helical" evidence="6">
    <location>
        <begin position="196"/>
        <end position="218"/>
    </location>
</feature>
<dbReference type="GO" id="GO:0016020">
    <property type="term" value="C:membrane"/>
    <property type="evidence" value="ECO:0007669"/>
    <property type="project" value="UniProtKB-SubCell"/>
</dbReference>
<dbReference type="STRING" id="252740.A0A423WBN4"/>
<dbReference type="AlphaFoldDB" id="A0A423WBN4"/>
<feature type="region of interest" description="Disordered" evidence="5">
    <location>
        <begin position="258"/>
        <end position="380"/>
    </location>
</feature>
<evidence type="ECO:0000256" key="2">
    <source>
        <dbReference type="ARBA" id="ARBA00022692"/>
    </source>
</evidence>
<dbReference type="EMBL" id="LJZO01000008">
    <property type="protein sequence ID" value="ROW00715.1"/>
    <property type="molecule type" value="Genomic_DNA"/>
</dbReference>
<evidence type="ECO:0000256" key="4">
    <source>
        <dbReference type="ARBA" id="ARBA00023136"/>
    </source>
</evidence>
<organism evidence="7 8">
    <name type="scientific">Cytospora chrysosperma</name>
    <name type="common">Cytospora canker fungus</name>
    <name type="synonym">Sphaeria chrysosperma</name>
    <dbReference type="NCBI Taxonomy" id="252740"/>
    <lineage>
        <taxon>Eukaryota</taxon>
        <taxon>Fungi</taxon>
        <taxon>Dikarya</taxon>
        <taxon>Ascomycota</taxon>
        <taxon>Pezizomycotina</taxon>
        <taxon>Sordariomycetes</taxon>
        <taxon>Sordariomycetidae</taxon>
        <taxon>Diaporthales</taxon>
        <taxon>Cytosporaceae</taxon>
        <taxon>Cytospora</taxon>
    </lineage>
</organism>
<feature type="compositionally biased region" description="Low complexity" evidence="5">
    <location>
        <begin position="151"/>
        <end position="174"/>
    </location>
</feature>
<dbReference type="GO" id="GO:0071944">
    <property type="term" value="C:cell periphery"/>
    <property type="evidence" value="ECO:0007669"/>
    <property type="project" value="UniProtKB-ARBA"/>
</dbReference>
<dbReference type="Proteomes" id="UP000284375">
    <property type="component" value="Unassembled WGS sequence"/>
</dbReference>
<feature type="region of interest" description="Disordered" evidence="5">
    <location>
        <begin position="394"/>
        <end position="439"/>
    </location>
</feature>
<feature type="compositionally biased region" description="Polar residues" evidence="5">
    <location>
        <begin position="175"/>
        <end position="184"/>
    </location>
</feature>
<feature type="compositionally biased region" description="Basic and acidic residues" evidence="5">
    <location>
        <begin position="407"/>
        <end position="416"/>
    </location>
</feature>
<dbReference type="PANTHER" id="PTHR15549">
    <property type="entry name" value="PAIRED IMMUNOGLOBULIN-LIKE TYPE 2 RECEPTOR"/>
    <property type="match status" value="1"/>
</dbReference>
<comment type="caution">
    <text evidence="7">The sequence shown here is derived from an EMBL/GenBank/DDBJ whole genome shotgun (WGS) entry which is preliminary data.</text>
</comment>
<feature type="compositionally biased region" description="Polar residues" evidence="5">
    <location>
        <begin position="264"/>
        <end position="283"/>
    </location>
</feature>